<dbReference type="Pfam" id="PF01751">
    <property type="entry name" value="Toprim"/>
    <property type="match status" value="1"/>
</dbReference>
<dbReference type="InterPro" id="IPR018522">
    <property type="entry name" value="TopoIIA_CS"/>
</dbReference>
<feature type="domain" description="DNA topoisomerase type IIA subunit B" evidence="11">
    <location>
        <begin position="244"/>
        <end position="402"/>
    </location>
</feature>
<dbReference type="Pfam" id="PF02518">
    <property type="entry name" value="HATPase_c"/>
    <property type="match status" value="1"/>
</dbReference>
<dbReference type="GO" id="GO:0005524">
    <property type="term" value="F:ATP binding"/>
    <property type="evidence" value="ECO:0007669"/>
    <property type="project" value="UniProtKB-KW"/>
</dbReference>
<keyword evidence="5" id="KW-0547">Nucleotide-binding</keyword>
<dbReference type="PANTHER" id="PTHR45866:SF1">
    <property type="entry name" value="DNA GYRASE SUBUNIT B, MITOCHONDRIAL"/>
    <property type="match status" value="1"/>
</dbReference>
<dbReference type="Pfam" id="PF00204">
    <property type="entry name" value="DNA_gyraseB"/>
    <property type="match status" value="1"/>
</dbReference>
<keyword evidence="7" id="KW-0799">Topoisomerase</keyword>
<keyword evidence="8" id="KW-0238">DNA-binding</keyword>
<evidence type="ECO:0000256" key="5">
    <source>
        <dbReference type="ARBA" id="ARBA00022741"/>
    </source>
</evidence>
<name>A0A1W6JN61_9CAUD</name>
<dbReference type="GO" id="GO:0003918">
    <property type="term" value="F:DNA topoisomerase type II (double strand cut, ATP-hydrolyzing) activity"/>
    <property type="evidence" value="ECO:0007669"/>
    <property type="project" value="UniProtKB-EC"/>
</dbReference>
<protein>
    <recommendedName>
        <fullName evidence="4">DNA topoisomerase (ATP-hydrolyzing)</fullName>
        <ecNumber evidence="4">5.6.2.2</ecNumber>
    </recommendedName>
</protein>
<comment type="catalytic activity">
    <reaction evidence="1">
        <text>ATP-dependent breakage, passage and rejoining of double-stranded DNA.</text>
        <dbReference type="EC" id="5.6.2.2"/>
    </reaction>
</comment>
<dbReference type="InterPro" id="IPR013759">
    <property type="entry name" value="Topo_IIA_B_C"/>
</dbReference>
<dbReference type="PRINTS" id="PR00418">
    <property type="entry name" value="TPI2FAMILY"/>
</dbReference>
<keyword evidence="9 14" id="KW-0413">Isomerase</keyword>
<dbReference type="InterPro" id="IPR006171">
    <property type="entry name" value="TOPRIM_dom"/>
</dbReference>
<dbReference type="InterPro" id="IPR013760">
    <property type="entry name" value="Topo_IIA-like_dom_sf"/>
</dbReference>
<evidence type="ECO:0000256" key="3">
    <source>
        <dbReference type="ARBA" id="ARBA00010708"/>
    </source>
</evidence>
<evidence type="ECO:0000256" key="8">
    <source>
        <dbReference type="ARBA" id="ARBA00023125"/>
    </source>
</evidence>
<evidence type="ECO:0000313" key="15">
    <source>
        <dbReference type="Proteomes" id="UP000224987"/>
    </source>
</evidence>
<dbReference type="InterPro" id="IPR020568">
    <property type="entry name" value="Ribosomal_Su5_D2-typ_SF"/>
</dbReference>
<evidence type="ECO:0000259" key="13">
    <source>
        <dbReference type="Pfam" id="PF02518"/>
    </source>
</evidence>
<dbReference type="InterPro" id="IPR014721">
    <property type="entry name" value="Ribsml_uS5_D2-typ_fold_subgr"/>
</dbReference>
<dbReference type="EC" id="5.6.2.2" evidence="4"/>
<dbReference type="SMART" id="SM00433">
    <property type="entry name" value="TOP2c"/>
    <property type="match status" value="1"/>
</dbReference>
<proteinExistence type="inferred from homology"/>
<dbReference type="InterPro" id="IPR001241">
    <property type="entry name" value="Topo_IIA"/>
</dbReference>
<evidence type="ECO:0000313" key="14">
    <source>
        <dbReference type="EMBL" id="ARM67671.1"/>
    </source>
</evidence>
<dbReference type="Proteomes" id="UP000224987">
    <property type="component" value="Segment"/>
</dbReference>
<evidence type="ECO:0000259" key="12">
    <source>
        <dbReference type="Pfam" id="PF01751"/>
    </source>
</evidence>
<evidence type="ECO:0000256" key="1">
    <source>
        <dbReference type="ARBA" id="ARBA00000185"/>
    </source>
</evidence>
<keyword evidence="10" id="KW-0175">Coiled coil</keyword>
<dbReference type="GO" id="GO:0006265">
    <property type="term" value="P:DNA topological change"/>
    <property type="evidence" value="ECO:0007669"/>
    <property type="project" value="InterPro"/>
</dbReference>
<evidence type="ECO:0000256" key="7">
    <source>
        <dbReference type="ARBA" id="ARBA00023029"/>
    </source>
</evidence>
<dbReference type="GO" id="GO:0003677">
    <property type="term" value="F:DNA binding"/>
    <property type="evidence" value="ECO:0007669"/>
    <property type="project" value="UniProtKB-KW"/>
</dbReference>
<evidence type="ECO:0000256" key="9">
    <source>
        <dbReference type="ARBA" id="ARBA00023235"/>
    </source>
</evidence>
<dbReference type="InterPro" id="IPR003594">
    <property type="entry name" value="HATPase_dom"/>
</dbReference>
<dbReference type="SUPFAM" id="SSF55874">
    <property type="entry name" value="ATPase domain of HSP90 chaperone/DNA topoisomerase II/histidine kinase"/>
    <property type="match status" value="1"/>
</dbReference>
<keyword evidence="15" id="KW-1185">Reference proteome</keyword>
<dbReference type="Gene3D" id="3.40.50.670">
    <property type="match status" value="1"/>
</dbReference>
<keyword evidence="6" id="KW-0067">ATP-binding</keyword>
<accession>A0A1W6JN61</accession>
<dbReference type="EMBL" id="KY554777">
    <property type="protein sequence ID" value="ARM67671.1"/>
    <property type="molecule type" value="Genomic_DNA"/>
</dbReference>
<dbReference type="PROSITE" id="PS00177">
    <property type="entry name" value="TOPOISOMERASE_II"/>
    <property type="match status" value="1"/>
</dbReference>
<dbReference type="Gene3D" id="3.30.565.10">
    <property type="entry name" value="Histidine kinase-like ATPase, C-terminal domain"/>
    <property type="match status" value="1"/>
</dbReference>
<evidence type="ECO:0000256" key="2">
    <source>
        <dbReference type="ARBA" id="ARBA00001946"/>
    </source>
</evidence>
<dbReference type="PANTHER" id="PTHR45866">
    <property type="entry name" value="DNA GYRASE/TOPOISOMERASE SUBUNIT B"/>
    <property type="match status" value="1"/>
</dbReference>
<comment type="similarity">
    <text evidence="3">Belongs to the type II topoisomerase GyrB family.</text>
</comment>
<evidence type="ECO:0000259" key="11">
    <source>
        <dbReference type="Pfam" id="PF00204"/>
    </source>
</evidence>
<organism evidence="14 15">
    <name type="scientific">Lactococcus phage LW81</name>
    <dbReference type="NCBI Taxonomy" id="1965482"/>
    <lineage>
        <taxon>Viruses</taxon>
        <taxon>Duplodnaviria</taxon>
        <taxon>Heunggongvirae</taxon>
        <taxon>Uroviricota</taxon>
        <taxon>Caudoviricetes</taxon>
        <taxon>Audreyjarvisvirus</taxon>
        <taxon>Audreyjarvisvirus LW81</taxon>
    </lineage>
</organism>
<evidence type="ECO:0000256" key="4">
    <source>
        <dbReference type="ARBA" id="ARBA00012895"/>
    </source>
</evidence>
<evidence type="ECO:0000256" key="6">
    <source>
        <dbReference type="ARBA" id="ARBA00022840"/>
    </source>
</evidence>
<dbReference type="SUPFAM" id="SSF56719">
    <property type="entry name" value="Type II DNA topoisomerase"/>
    <property type="match status" value="1"/>
</dbReference>
<dbReference type="InterPro" id="IPR036890">
    <property type="entry name" value="HATPase_C_sf"/>
</dbReference>
<dbReference type="SUPFAM" id="SSF54211">
    <property type="entry name" value="Ribosomal protein S5 domain 2-like"/>
    <property type="match status" value="1"/>
</dbReference>
<gene>
    <name evidence="14" type="ORF">LW81_101</name>
</gene>
<feature type="coiled-coil region" evidence="10">
    <location>
        <begin position="398"/>
        <end position="425"/>
    </location>
</feature>
<dbReference type="InterPro" id="IPR013506">
    <property type="entry name" value="Topo_IIA_bsu_dom2"/>
</dbReference>
<evidence type="ECO:0000256" key="10">
    <source>
        <dbReference type="SAM" id="Coils"/>
    </source>
</evidence>
<dbReference type="Gene3D" id="3.30.230.10">
    <property type="match status" value="1"/>
</dbReference>
<comment type="cofactor">
    <cofactor evidence="2">
        <name>Mg(2+)</name>
        <dbReference type="ChEBI" id="CHEBI:18420"/>
    </cofactor>
</comment>
<feature type="domain" description="Toprim" evidence="12">
    <location>
        <begin position="433"/>
        <end position="552"/>
    </location>
</feature>
<reference evidence="14 15" key="1">
    <citation type="journal article" date="2017" name="Viruses">
        <title>Phage Biodiversity in Artisanal Cheese Wheys Reflects the Complexity of the Fermentation Process.</title>
        <authorList>
            <person name="Mahony J."/>
            <person name="Moscarelli A."/>
            <person name="Kelleher P."/>
            <person name="Lugli G.A."/>
            <person name="Ventura M."/>
            <person name="Settanni L."/>
            <person name="van Sinderen D."/>
        </authorList>
    </citation>
    <scope>NUCLEOTIDE SEQUENCE [LARGE SCALE GENOMIC DNA]</scope>
</reference>
<sequence>MTEKIRKLSNRDQAREKIAVWYGSADNYQHGLKELLANATDEIINNFEEGTITVKLSEDGSTVTVTDTGRGIPISGETDGIPNYELLFLTLFAGTKYGDSGVTNGTYTGSNGVGTTVLNYTSVLFEVTSIIKGVKYHIKFTNGGEVTEELTEEKTNGIDGTTVTFSLDPTVYTQTIFKDEDVREIAHRYAVSSNKITVDYKYSDKETIFHYDNLKEYYSELTSGINTSDIISGQSILYKDKMVEEYTDVQYPQRDITREWEEETSVEVILSTTTTPIQESYLNLNYLPNGGKINEGIISGIKLYVNKYCRANNLFPKKVNSFSDSDITESFSFVAVMFSNNVEFANQTKFSTNKELYKEIAKRRVTQILEVTEIEDPKNFKDIINHLLLVQKENTVNAKHKEKLKKKLTEKVDSMSNRIEKLVDSRIHGEEAELYLAEGDSAHGSVVLARDSKFQASMPMGGKFLNVEKAMNIEDIVNNETVMNVIKALGCGIDLGKKQKDLPKFDIEKLRYGKIICASDEDPDGAQIQCLIITLFYKLMPEIIRTGRLYLAQTPLFEIKLKDDSVLYAYTDEGRDKILKAQGNKVVQYSRSKG</sequence>
<feature type="domain" description="Histidine kinase/HSP90-like ATPase" evidence="13">
    <location>
        <begin position="28"/>
        <end position="168"/>
    </location>
</feature>